<dbReference type="EMBL" id="AAOH01000001">
    <property type="protein sequence ID" value="EAR30702.1"/>
    <property type="molecule type" value="Genomic_DNA"/>
</dbReference>
<dbReference type="AlphaFoldDB" id="A4C570"/>
<reference evidence="2 3" key="1">
    <citation type="submission" date="2006-02" db="EMBL/GenBank/DDBJ databases">
        <authorList>
            <person name="Moran M.A."/>
            <person name="Kjelleberg S."/>
            <person name="Egan S."/>
            <person name="Saunders N."/>
            <person name="Thomas T."/>
            <person name="Ferriera S."/>
            <person name="Johnson J."/>
            <person name="Kravitz S."/>
            <person name="Halpern A."/>
            <person name="Remington K."/>
            <person name="Beeson K."/>
            <person name="Tran B."/>
            <person name="Rogers Y.-H."/>
            <person name="Friedman R."/>
            <person name="Venter J.C."/>
        </authorList>
    </citation>
    <scope>NUCLEOTIDE SEQUENCE [LARGE SCALE GENOMIC DNA]</scope>
    <source>
        <strain evidence="2 3">D2</strain>
    </source>
</reference>
<comment type="caution">
    <text evidence="2">The sequence shown here is derived from an EMBL/GenBank/DDBJ whole genome shotgun (WGS) entry which is preliminary data.</text>
</comment>
<proteinExistence type="predicted"/>
<name>A4C570_9GAMM</name>
<accession>A4C570</accession>
<keyword evidence="1" id="KW-0472">Membrane</keyword>
<protein>
    <submittedName>
        <fullName evidence="2">Uncharacterized protein</fullName>
    </submittedName>
</protein>
<keyword evidence="1" id="KW-1133">Transmembrane helix</keyword>
<keyword evidence="3" id="KW-1185">Reference proteome</keyword>
<sequence>MELPMNTEKNNSRIREGVELRDLIKMQTEVGLIESMFQSKTLTAIVIIIIILLGGFFMFLSKVAG</sequence>
<dbReference type="HOGENOM" id="CLU_2846596_0_0_6"/>
<keyword evidence="1" id="KW-0812">Transmembrane</keyword>
<dbReference type="eggNOG" id="ENOG502ZSE9">
    <property type="taxonomic scope" value="Bacteria"/>
</dbReference>
<feature type="transmembrane region" description="Helical" evidence="1">
    <location>
        <begin position="42"/>
        <end position="60"/>
    </location>
</feature>
<evidence type="ECO:0000256" key="1">
    <source>
        <dbReference type="SAM" id="Phobius"/>
    </source>
</evidence>
<evidence type="ECO:0000313" key="2">
    <source>
        <dbReference type="EMBL" id="EAR30702.1"/>
    </source>
</evidence>
<dbReference type="Proteomes" id="UP000006201">
    <property type="component" value="Unassembled WGS sequence"/>
</dbReference>
<evidence type="ECO:0000313" key="3">
    <source>
        <dbReference type="Proteomes" id="UP000006201"/>
    </source>
</evidence>
<organism evidence="2 3">
    <name type="scientific">Pseudoalteromonas tunicata D2</name>
    <dbReference type="NCBI Taxonomy" id="87626"/>
    <lineage>
        <taxon>Bacteria</taxon>
        <taxon>Pseudomonadati</taxon>
        <taxon>Pseudomonadota</taxon>
        <taxon>Gammaproteobacteria</taxon>
        <taxon>Alteromonadales</taxon>
        <taxon>Pseudoalteromonadaceae</taxon>
        <taxon>Pseudoalteromonas</taxon>
    </lineage>
</organism>
<gene>
    <name evidence="2" type="ORF">PTD2_03996</name>
</gene>